<proteinExistence type="predicted"/>
<reference evidence="2 3" key="1">
    <citation type="journal article" date="2018" name="Front. Plant Sci.">
        <title>Red Clover (Trifolium pratense) and Zigzag Clover (T. medium) - A Picture of Genomic Similarities and Differences.</title>
        <authorList>
            <person name="Dluhosova J."/>
            <person name="Istvanek J."/>
            <person name="Nedelnik J."/>
            <person name="Repkova J."/>
        </authorList>
    </citation>
    <scope>NUCLEOTIDE SEQUENCE [LARGE SCALE GENOMIC DNA]</scope>
    <source>
        <strain evidence="3">cv. 10/8</strain>
        <tissue evidence="2">Leaf</tissue>
    </source>
</reference>
<organism evidence="2 3">
    <name type="scientific">Trifolium medium</name>
    <dbReference type="NCBI Taxonomy" id="97028"/>
    <lineage>
        <taxon>Eukaryota</taxon>
        <taxon>Viridiplantae</taxon>
        <taxon>Streptophyta</taxon>
        <taxon>Embryophyta</taxon>
        <taxon>Tracheophyta</taxon>
        <taxon>Spermatophyta</taxon>
        <taxon>Magnoliopsida</taxon>
        <taxon>eudicotyledons</taxon>
        <taxon>Gunneridae</taxon>
        <taxon>Pentapetalae</taxon>
        <taxon>rosids</taxon>
        <taxon>fabids</taxon>
        <taxon>Fabales</taxon>
        <taxon>Fabaceae</taxon>
        <taxon>Papilionoideae</taxon>
        <taxon>50 kb inversion clade</taxon>
        <taxon>NPAAA clade</taxon>
        <taxon>Hologalegina</taxon>
        <taxon>IRL clade</taxon>
        <taxon>Trifolieae</taxon>
        <taxon>Trifolium</taxon>
    </lineage>
</organism>
<feature type="coiled-coil region" evidence="1">
    <location>
        <begin position="27"/>
        <end position="61"/>
    </location>
</feature>
<protein>
    <submittedName>
        <fullName evidence="2">CentromerE-associated protein E-like</fullName>
    </submittedName>
</protein>
<name>A0A392PFQ3_9FABA</name>
<comment type="caution">
    <text evidence="2">The sequence shown here is derived from an EMBL/GenBank/DDBJ whole genome shotgun (WGS) entry which is preliminary data.</text>
</comment>
<accession>A0A392PFQ3</accession>
<dbReference type="EMBL" id="LXQA010076821">
    <property type="protein sequence ID" value="MCI10582.1"/>
    <property type="molecule type" value="Genomic_DNA"/>
</dbReference>
<keyword evidence="1" id="KW-0175">Coiled coil</keyword>
<dbReference type="AlphaFoldDB" id="A0A392PFQ3"/>
<feature type="non-terminal residue" evidence="2">
    <location>
        <position position="1"/>
    </location>
</feature>
<evidence type="ECO:0000313" key="3">
    <source>
        <dbReference type="Proteomes" id="UP000265520"/>
    </source>
</evidence>
<evidence type="ECO:0000256" key="1">
    <source>
        <dbReference type="SAM" id="Coils"/>
    </source>
</evidence>
<keyword evidence="3" id="KW-1185">Reference proteome</keyword>
<dbReference type="Proteomes" id="UP000265520">
    <property type="component" value="Unassembled WGS sequence"/>
</dbReference>
<sequence>ILTDGALLKRQQLEIEELRKKLQGSHAGVLEQEVLKLRNDLLKYEMERGKLEMELEEERKSRNQWISTLHKK</sequence>
<evidence type="ECO:0000313" key="2">
    <source>
        <dbReference type="EMBL" id="MCI10582.1"/>
    </source>
</evidence>